<keyword evidence="1" id="KW-0472">Membrane</keyword>
<keyword evidence="1" id="KW-1133">Transmembrane helix</keyword>
<proteinExistence type="predicted"/>
<accession>A0A844A127</accession>
<evidence type="ECO:0000256" key="1">
    <source>
        <dbReference type="SAM" id="Phobius"/>
    </source>
</evidence>
<organism evidence="2 3">
    <name type="scientific">Rhizobium fredii</name>
    <name type="common">Sinorhizobium fredii</name>
    <dbReference type="NCBI Taxonomy" id="380"/>
    <lineage>
        <taxon>Bacteria</taxon>
        <taxon>Pseudomonadati</taxon>
        <taxon>Pseudomonadota</taxon>
        <taxon>Alphaproteobacteria</taxon>
        <taxon>Hyphomicrobiales</taxon>
        <taxon>Rhizobiaceae</taxon>
        <taxon>Sinorhizobium/Ensifer group</taxon>
        <taxon>Sinorhizobium</taxon>
    </lineage>
</organism>
<dbReference type="RefSeq" id="WP_141322230.1">
    <property type="nucleotide sequence ID" value="NZ_BJNI01000062.1"/>
</dbReference>
<dbReference type="EMBL" id="WISZ01000004">
    <property type="protein sequence ID" value="MQX06779.1"/>
    <property type="molecule type" value="Genomic_DNA"/>
</dbReference>
<evidence type="ECO:0000313" key="2">
    <source>
        <dbReference type="EMBL" id="MQX06779.1"/>
    </source>
</evidence>
<dbReference type="Proteomes" id="UP000466694">
    <property type="component" value="Unassembled WGS sequence"/>
</dbReference>
<feature type="transmembrane region" description="Helical" evidence="1">
    <location>
        <begin position="12"/>
        <end position="37"/>
    </location>
</feature>
<protein>
    <submittedName>
        <fullName evidence="2">Uncharacterized protein</fullName>
    </submittedName>
</protein>
<reference evidence="2 3" key="1">
    <citation type="journal article" date="2013" name="Genome Biol.">
        <title>Comparative genomics of the core and accessory genomes of 48 Sinorhizobium strains comprising five genospecies.</title>
        <authorList>
            <person name="Sugawara M."/>
            <person name="Epstein B."/>
            <person name="Badgley B.D."/>
            <person name="Unno T."/>
            <person name="Xu L."/>
            <person name="Reese J."/>
            <person name="Gyaneshwar P."/>
            <person name="Denny R."/>
            <person name="Mudge J."/>
            <person name="Bharti A.K."/>
            <person name="Farmer A.D."/>
            <person name="May G.D."/>
            <person name="Woodward J.E."/>
            <person name="Medigue C."/>
            <person name="Vallenet D."/>
            <person name="Lajus A."/>
            <person name="Rouy Z."/>
            <person name="Martinez-Vaz B."/>
            <person name="Tiffin P."/>
            <person name="Young N.D."/>
            <person name="Sadowsky M.J."/>
        </authorList>
    </citation>
    <scope>NUCLEOTIDE SEQUENCE [LARGE SCALE GENOMIC DNA]</scope>
    <source>
        <strain evidence="2 3">USDA205</strain>
    </source>
</reference>
<comment type="caution">
    <text evidence="2">The sequence shown here is derived from an EMBL/GenBank/DDBJ whole genome shotgun (WGS) entry which is preliminary data.</text>
</comment>
<keyword evidence="1" id="KW-0812">Transmembrane</keyword>
<gene>
    <name evidence="2" type="ORF">GHK48_00105</name>
</gene>
<dbReference type="AlphaFoldDB" id="A0A844A127"/>
<sequence length="202" mass="22462">MWQWLSQLEGAQASFVGTLTGSVFGIVALIIGALFNFRLNRQRDALLRAEEADAVSAALYGEIVLIRTELARTAKLVANIEARGDSFDKHFMERIRLQDPLLYNALANKLGLLDPKLILAITDFHTKVETVRAWLPQLVRSDDRGFSYSPLSVLDPALKAVEDIKPILDCMAANMGVDPPTEDLELGKAYAIAEMEREKFSQ</sequence>
<name>A0A844A127_RHIFR</name>
<evidence type="ECO:0000313" key="3">
    <source>
        <dbReference type="Proteomes" id="UP000466694"/>
    </source>
</evidence>